<name>A0A4P2PX67_SORCE</name>
<dbReference type="AlphaFoldDB" id="A0A4P2PX67"/>
<evidence type="ECO:0000313" key="2">
    <source>
        <dbReference type="Proteomes" id="UP000295781"/>
    </source>
</evidence>
<accession>A0A4P2PX67</accession>
<dbReference type="EMBL" id="CP012670">
    <property type="protein sequence ID" value="AUX21407.1"/>
    <property type="molecule type" value="Genomic_DNA"/>
</dbReference>
<reference evidence="1 2" key="1">
    <citation type="submission" date="2015-09" db="EMBL/GenBank/DDBJ databases">
        <title>Sorangium comparison.</title>
        <authorList>
            <person name="Zaburannyi N."/>
            <person name="Bunk B."/>
            <person name="Overmann J."/>
            <person name="Mueller R."/>
        </authorList>
    </citation>
    <scope>NUCLEOTIDE SEQUENCE [LARGE SCALE GENOMIC DNA]</scope>
    <source>
        <strain evidence="1 2">So ceGT47</strain>
    </source>
</reference>
<protein>
    <submittedName>
        <fullName evidence="1">Uncharacterized protein</fullName>
    </submittedName>
</protein>
<dbReference type="Proteomes" id="UP000295781">
    <property type="component" value="Chromosome"/>
</dbReference>
<organism evidence="1 2">
    <name type="scientific">Sorangium cellulosum</name>
    <name type="common">Polyangium cellulosum</name>
    <dbReference type="NCBI Taxonomy" id="56"/>
    <lineage>
        <taxon>Bacteria</taxon>
        <taxon>Pseudomonadati</taxon>
        <taxon>Myxococcota</taxon>
        <taxon>Polyangia</taxon>
        <taxon>Polyangiales</taxon>
        <taxon>Polyangiaceae</taxon>
        <taxon>Sorangium</taxon>
    </lineage>
</organism>
<sequence>MHDDAHKDWSQIWAPVHREATRDGEEVDLVGALARGSELLLGGTWPPWLAEVLR</sequence>
<evidence type="ECO:0000313" key="1">
    <source>
        <dbReference type="EMBL" id="AUX21407.1"/>
    </source>
</evidence>
<dbReference type="RefSeq" id="WP_165373118.1">
    <property type="nucleotide sequence ID" value="NZ_CP012670.1"/>
</dbReference>
<proteinExistence type="predicted"/>
<gene>
    <name evidence="1" type="ORF">SOCEGT47_018910</name>
</gene>